<proteinExistence type="predicted"/>
<dbReference type="EMBL" id="NLAX01001623">
    <property type="protein sequence ID" value="PKS04869.1"/>
    <property type="molecule type" value="Genomic_DNA"/>
</dbReference>
<evidence type="ECO:0000313" key="1">
    <source>
        <dbReference type="EMBL" id="PKS04869.1"/>
    </source>
</evidence>
<sequence>MIFQSAAIGGSRKTLTVRNARYNKLVVDVGCDGSDDELACLRHVPFDDLNAAIANCTKVPLLISINSDEGTFSQGNPVNTDEQVAA</sequence>
<evidence type="ECO:0000313" key="2">
    <source>
        <dbReference type="Proteomes" id="UP000233524"/>
    </source>
</evidence>
<accession>A0A2N3MXG4</accession>
<reference evidence="1 2" key="1">
    <citation type="journal article" date="2017" name="G3 (Bethesda)">
        <title>First Draft Genome Sequence of the Pathogenic Fungus Lomentospora prolificans (Formerly Scedosporium prolificans).</title>
        <authorList>
            <person name="Luo R."/>
            <person name="Zimin A."/>
            <person name="Workman R."/>
            <person name="Fan Y."/>
            <person name="Pertea G."/>
            <person name="Grossman N."/>
            <person name="Wear M.P."/>
            <person name="Jia B."/>
            <person name="Miller H."/>
            <person name="Casadevall A."/>
            <person name="Timp W."/>
            <person name="Zhang S.X."/>
            <person name="Salzberg S.L."/>
        </authorList>
    </citation>
    <scope>NUCLEOTIDE SEQUENCE [LARGE SCALE GENOMIC DNA]</scope>
    <source>
        <strain evidence="1 2">JHH-5317</strain>
    </source>
</reference>
<comment type="caution">
    <text evidence="1">The sequence shown here is derived from an EMBL/GenBank/DDBJ whole genome shotgun (WGS) entry which is preliminary data.</text>
</comment>
<name>A0A2N3MXG4_9PEZI</name>
<protein>
    <submittedName>
        <fullName evidence="1">Uncharacterized protein</fullName>
    </submittedName>
</protein>
<gene>
    <name evidence="1" type="ORF">jhhlp_008233</name>
</gene>
<keyword evidence="2" id="KW-1185">Reference proteome</keyword>
<dbReference type="VEuPathDB" id="FungiDB:jhhlp_008233"/>
<dbReference type="InParanoid" id="A0A2N3MXG4"/>
<dbReference type="STRING" id="41688.A0A2N3MXG4"/>
<dbReference type="InterPro" id="IPR029058">
    <property type="entry name" value="AB_hydrolase_fold"/>
</dbReference>
<dbReference type="Gene3D" id="3.40.50.1820">
    <property type="entry name" value="alpha/beta hydrolase"/>
    <property type="match status" value="1"/>
</dbReference>
<dbReference type="SUPFAM" id="SSF53474">
    <property type="entry name" value="alpha/beta-Hydrolases"/>
    <property type="match status" value="1"/>
</dbReference>
<dbReference type="AlphaFoldDB" id="A0A2N3MXG4"/>
<organism evidence="1 2">
    <name type="scientific">Lomentospora prolificans</name>
    <dbReference type="NCBI Taxonomy" id="41688"/>
    <lineage>
        <taxon>Eukaryota</taxon>
        <taxon>Fungi</taxon>
        <taxon>Dikarya</taxon>
        <taxon>Ascomycota</taxon>
        <taxon>Pezizomycotina</taxon>
        <taxon>Sordariomycetes</taxon>
        <taxon>Hypocreomycetidae</taxon>
        <taxon>Microascales</taxon>
        <taxon>Microascaceae</taxon>
        <taxon>Lomentospora</taxon>
    </lineage>
</organism>
<dbReference type="Proteomes" id="UP000233524">
    <property type="component" value="Unassembled WGS sequence"/>
</dbReference>